<sequence>MVDALFAPLRTIETISQRAHLDCMTTKKSKAAKAFEKPAHWTNDPPPKPKAGKDEEELSPTRYGDWEKDGIAIDF</sequence>
<evidence type="ECO:0000256" key="2">
    <source>
        <dbReference type="SAM" id="MobiDB-lite"/>
    </source>
</evidence>
<gene>
    <name evidence="3" type="ORF">JN10_0907</name>
</gene>
<evidence type="ECO:0000256" key="1">
    <source>
        <dbReference type="ARBA" id="ARBA00005701"/>
    </source>
</evidence>
<dbReference type="Pfam" id="PF07896">
    <property type="entry name" value="DUF1674"/>
    <property type="match status" value="1"/>
</dbReference>
<reference evidence="3 4" key="1">
    <citation type="submission" date="2019-07" db="EMBL/GenBank/DDBJ databases">
        <title>Genomic Encyclopedia of Archaeal and Bacterial Type Strains, Phase II (KMG-II): from individual species to whole genera.</title>
        <authorList>
            <person name="Goeker M."/>
        </authorList>
    </citation>
    <scope>NUCLEOTIDE SEQUENCE [LARGE SCALE GENOMIC DNA]</scope>
    <source>
        <strain evidence="3 4">ATCC BAA-2084</strain>
    </source>
</reference>
<proteinExistence type="inferred from homology"/>
<dbReference type="InterPro" id="IPR012875">
    <property type="entry name" value="SDHF4"/>
</dbReference>
<feature type="compositionally biased region" description="Basic and acidic residues" evidence="2">
    <location>
        <begin position="64"/>
        <end position="75"/>
    </location>
</feature>
<accession>A0A562UUQ0</accession>
<evidence type="ECO:0000313" key="3">
    <source>
        <dbReference type="EMBL" id="TWJ09278.1"/>
    </source>
</evidence>
<name>A0A562UUQ0_9SPHN</name>
<organism evidence="3 4">
    <name type="scientific">Altererythrobacter ishigakiensis</name>
    <dbReference type="NCBI Taxonomy" id="476157"/>
    <lineage>
        <taxon>Bacteria</taxon>
        <taxon>Pseudomonadati</taxon>
        <taxon>Pseudomonadota</taxon>
        <taxon>Alphaproteobacteria</taxon>
        <taxon>Sphingomonadales</taxon>
        <taxon>Erythrobacteraceae</taxon>
        <taxon>Altererythrobacter</taxon>
    </lineage>
</organism>
<evidence type="ECO:0000313" key="4">
    <source>
        <dbReference type="Proteomes" id="UP000320547"/>
    </source>
</evidence>
<feature type="region of interest" description="Disordered" evidence="2">
    <location>
        <begin position="32"/>
        <end position="75"/>
    </location>
</feature>
<dbReference type="Proteomes" id="UP000320547">
    <property type="component" value="Unassembled WGS sequence"/>
</dbReference>
<dbReference type="EMBL" id="VLLK01000001">
    <property type="protein sequence ID" value="TWJ09278.1"/>
    <property type="molecule type" value="Genomic_DNA"/>
</dbReference>
<comment type="similarity">
    <text evidence="1">Belongs to the SDHAF4 family.</text>
</comment>
<protein>
    <submittedName>
        <fullName evidence="3">Uncharacterized protein DUF1674</fullName>
    </submittedName>
</protein>
<dbReference type="AlphaFoldDB" id="A0A562UUQ0"/>
<keyword evidence="4" id="KW-1185">Reference proteome</keyword>
<comment type="caution">
    <text evidence="3">The sequence shown here is derived from an EMBL/GenBank/DDBJ whole genome shotgun (WGS) entry which is preliminary data.</text>
</comment>